<protein>
    <submittedName>
        <fullName evidence="1">Uncharacterized protein</fullName>
    </submittedName>
</protein>
<dbReference type="AlphaFoldDB" id="A0A0E9U4H9"/>
<accession>A0A0E9U4H9</accession>
<reference evidence="1" key="1">
    <citation type="submission" date="2014-11" db="EMBL/GenBank/DDBJ databases">
        <authorList>
            <person name="Amaro Gonzalez C."/>
        </authorList>
    </citation>
    <scope>NUCLEOTIDE SEQUENCE</scope>
</reference>
<organism evidence="1">
    <name type="scientific">Anguilla anguilla</name>
    <name type="common">European freshwater eel</name>
    <name type="synonym">Muraena anguilla</name>
    <dbReference type="NCBI Taxonomy" id="7936"/>
    <lineage>
        <taxon>Eukaryota</taxon>
        <taxon>Metazoa</taxon>
        <taxon>Chordata</taxon>
        <taxon>Craniata</taxon>
        <taxon>Vertebrata</taxon>
        <taxon>Euteleostomi</taxon>
        <taxon>Actinopterygii</taxon>
        <taxon>Neopterygii</taxon>
        <taxon>Teleostei</taxon>
        <taxon>Anguilliformes</taxon>
        <taxon>Anguillidae</taxon>
        <taxon>Anguilla</taxon>
    </lineage>
</organism>
<reference evidence="1" key="2">
    <citation type="journal article" date="2015" name="Fish Shellfish Immunol.">
        <title>Early steps in the European eel (Anguilla anguilla)-Vibrio vulnificus interaction in the gills: Role of the RtxA13 toxin.</title>
        <authorList>
            <person name="Callol A."/>
            <person name="Pajuelo D."/>
            <person name="Ebbesson L."/>
            <person name="Teles M."/>
            <person name="MacKenzie S."/>
            <person name="Amaro C."/>
        </authorList>
    </citation>
    <scope>NUCLEOTIDE SEQUENCE</scope>
</reference>
<evidence type="ECO:0000313" key="1">
    <source>
        <dbReference type="EMBL" id="JAH60794.1"/>
    </source>
</evidence>
<name>A0A0E9U4H9_ANGAN</name>
<sequence>MCECAPFLFMRRTLPNKNKSELNQPQNLCGPEFRASVCYPSKNSTVTVDFVD</sequence>
<proteinExistence type="predicted"/>
<dbReference type="EMBL" id="GBXM01047783">
    <property type="protein sequence ID" value="JAH60794.1"/>
    <property type="molecule type" value="Transcribed_RNA"/>
</dbReference>